<keyword evidence="2" id="KW-1185">Reference proteome</keyword>
<reference evidence="1 2" key="1">
    <citation type="journal article" date="2013" name="Int. J. Syst. Evol. Microbiol.">
        <title>Aquimarina gracilis sp. nov., isolated from the gut microflora of a mussel, Mytilus coruscus, and emended description of Aquimarina spongiae.</title>
        <authorList>
            <person name="Park S.C."/>
            <person name="Choe H.N."/>
            <person name="Baik K.S."/>
            <person name="Seong C.N."/>
        </authorList>
    </citation>
    <scope>NUCLEOTIDE SEQUENCE [LARGE SCALE GENOMIC DNA]</scope>
    <source>
        <strain evidence="1 2">PSC32</strain>
    </source>
</reference>
<dbReference type="RefSeq" id="WP_324179962.1">
    <property type="nucleotide sequence ID" value="NZ_BAABAW010000006.1"/>
</dbReference>
<proteinExistence type="predicted"/>
<evidence type="ECO:0000313" key="2">
    <source>
        <dbReference type="Proteomes" id="UP001327027"/>
    </source>
</evidence>
<comment type="caution">
    <text evidence="1">The sequence shown here is derived from an EMBL/GenBank/DDBJ whole genome shotgun (WGS) entry which is preliminary data.</text>
</comment>
<evidence type="ECO:0000313" key="1">
    <source>
        <dbReference type="EMBL" id="MEB3345932.1"/>
    </source>
</evidence>
<sequence>MRDEKTIIHLKFQSTLHESELYKIAEKRKEEFKKVRGLLSFIYHYNEETKTIGGTYIFENIIFARAFIGRFMIEGVGPRYGIIPMSLKIDIAQIKEELEFNFIHSN</sequence>
<dbReference type="EMBL" id="JAYKLX010000005">
    <property type="protein sequence ID" value="MEB3345932.1"/>
    <property type="molecule type" value="Genomic_DNA"/>
</dbReference>
<accession>A0ABU5ZVP5</accession>
<name>A0ABU5ZVP5_9FLAO</name>
<protein>
    <submittedName>
        <fullName evidence="1">Uncharacterized protein</fullName>
    </submittedName>
</protein>
<gene>
    <name evidence="1" type="ORF">U6A24_10700</name>
</gene>
<dbReference type="Gene3D" id="3.30.70.100">
    <property type="match status" value="1"/>
</dbReference>
<dbReference type="SUPFAM" id="SSF54909">
    <property type="entry name" value="Dimeric alpha+beta barrel"/>
    <property type="match status" value="1"/>
</dbReference>
<organism evidence="1 2">
    <name type="scientific">Aquimarina gracilis</name>
    <dbReference type="NCBI Taxonomy" id="874422"/>
    <lineage>
        <taxon>Bacteria</taxon>
        <taxon>Pseudomonadati</taxon>
        <taxon>Bacteroidota</taxon>
        <taxon>Flavobacteriia</taxon>
        <taxon>Flavobacteriales</taxon>
        <taxon>Flavobacteriaceae</taxon>
        <taxon>Aquimarina</taxon>
    </lineage>
</organism>
<dbReference type="InterPro" id="IPR011008">
    <property type="entry name" value="Dimeric_a/b-barrel"/>
</dbReference>
<dbReference type="Proteomes" id="UP001327027">
    <property type="component" value="Unassembled WGS sequence"/>
</dbReference>